<dbReference type="InterPro" id="IPR007815">
    <property type="entry name" value="Emycin_Estase"/>
</dbReference>
<accession>A0A9E8SMQ0</accession>
<dbReference type="Pfam" id="PF05139">
    <property type="entry name" value="Erythro_esteras"/>
    <property type="match status" value="1"/>
</dbReference>
<organism evidence="1 2">
    <name type="scientific">Dyadobacter pollutisoli</name>
    <dbReference type="NCBI Taxonomy" id="2910158"/>
    <lineage>
        <taxon>Bacteria</taxon>
        <taxon>Pseudomonadati</taxon>
        <taxon>Bacteroidota</taxon>
        <taxon>Cytophagia</taxon>
        <taxon>Cytophagales</taxon>
        <taxon>Spirosomataceae</taxon>
        <taxon>Dyadobacter</taxon>
    </lineage>
</organism>
<reference evidence="1" key="1">
    <citation type="submission" date="2022-11" db="EMBL/GenBank/DDBJ databases">
        <title>Dyadobacter pollutisoli sp. nov., isolated from plastic dumped soil.</title>
        <authorList>
            <person name="Kim J.M."/>
            <person name="Kim K.R."/>
            <person name="Lee J.K."/>
            <person name="Hao L."/>
            <person name="Jeon C.O."/>
        </authorList>
    </citation>
    <scope>NUCLEOTIDE SEQUENCE</scope>
    <source>
        <strain evidence="1">U1</strain>
    </source>
</reference>
<dbReference type="RefSeq" id="WP_244823883.1">
    <property type="nucleotide sequence ID" value="NZ_CP112998.1"/>
</dbReference>
<dbReference type="Gene3D" id="1.20.1440.30">
    <property type="entry name" value="Biosynthetic Protein domain"/>
    <property type="match status" value="1"/>
</dbReference>
<dbReference type="EMBL" id="CP112998">
    <property type="protein sequence ID" value="WAC12991.1"/>
    <property type="molecule type" value="Genomic_DNA"/>
</dbReference>
<dbReference type="KEGG" id="dpf:ON006_03290"/>
<dbReference type="InterPro" id="IPR052036">
    <property type="entry name" value="Hydrolase/PRTase-associated"/>
</dbReference>
<protein>
    <submittedName>
        <fullName evidence="1">Erythromycin esterase family protein</fullName>
    </submittedName>
</protein>
<name>A0A9E8SMQ0_9BACT</name>
<dbReference type="GO" id="GO:0046677">
    <property type="term" value="P:response to antibiotic"/>
    <property type="evidence" value="ECO:0007669"/>
    <property type="project" value="InterPro"/>
</dbReference>
<dbReference type="PANTHER" id="PTHR31299:SF0">
    <property type="entry name" value="ESTERASE, PUTATIVE (AFU_ORTHOLOGUE AFUA_1G05850)-RELATED"/>
    <property type="match status" value="1"/>
</dbReference>
<proteinExistence type="predicted"/>
<dbReference type="Proteomes" id="UP001164653">
    <property type="component" value="Chromosome"/>
</dbReference>
<dbReference type="Gene3D" id="3.40.1660.10">
    <property type="entry name" value="EreA-like (biosynthetic domain)"/>
    <property type="match status" value="1"/>
</dbReference>
<dbReference type="CDD" id="cd14728">
    <property type="entry name" value="Ere-like"/>
    <property type="match status" value="1"/>
</dbReference>
<gene>
    <name evidence="1" type="ORF">ON006_03290</name>
</gene>
<sequence>MLLIRFSVTLLVIILLADREVCGQNNRFSEHIKNAPIILDPSALSNDSLFNLEGEMNSNFKVLGIGEQSHGTSEFFKARMSLIKSLVKSTGLTKIGLEAPFAEVENLNTYISEGKGDLRQILKSFRLFNYECKEFVDLVENVKLLNGSAKSPLTFFGIDMQTPFQALQNLSESCSANDRATADSIKKLTEYYRLLDNEMYNHSFNKGDFADLLELSDQIFNKLSRDRAACLKKSLVRKSRDNYKQFLLLNNPINSSEAQATLRDSLMAENIINELKPGDKIVILAHNGHVQRTPNAYSKSMGFFLSQRLGAQYQCIALTTSTGFYTAFTPAAGKITDKNPIPVGSAGTFEYEFSKIQKPMFFFKTSTVKKQNGDGALPNKYKLLPFGLTDKPFVSGNLLDDFNYILHIEETFGNQSFYLK</sequence>
<dbReference type="AlphaFoldDB" id="A0A9E8SMQ0"/>
<evidence type="ECO:0000313" key="1">
    <source>
        <dbReference type="EMBL" id="WAC12991.1"/>
    </source>
</evidence>
<dbReference type="Gene3D" id="3.30.1870.10">
    <property type="entry name" value="EreA-like, domain 2"/>
    <property type="match status" value="1"/>
</dbReference>
<keyword evidence="2" id="KW-1185">Reference proteome</keyword>
<dbReference type="PANTHER" id="PTHR31299">
    <property type="entry name" value="ESTERASE, PUTATIVE (AFU_ORTHOLOGUE AFUA_1G05850)-RELATED"/>
    <property type="match status" value="1"/>
</dbReference>
<evidence type="ECO:0000313" key="2">
    <source>
        <dbReference type="Proteomes" id="UP001164653"/>
    </source>
</evidence>
<dbReference type="SUPFAM" id="SSF159501">
    <property type="entry name" value="EreA/ChaN-like"/>
    <property type="match status" value="1"/>
</dbReference>